<gene>
    <name evidence="1" type="ORF">ACFSUL_13910</name>
</gene>
<organism evidence="1 2">
    <name type="scientific">Bacillus seohaeanensis</name>
    <dbReference type="NCBI Taxonomy" id="284580"/>
    <lineage>
        <taxon>Bacteria</taxon>
        <taxon>Bacillati</taxon>
        <taxon>Bacillota</taxon>
        <taxon>Bacilli</taxon>
        <taxon>Bacillales</taxon>
        <taxon>Bacillaceae</taxon>
        <taxon>Bacillus</taxon>
    </lineage>
</organism>
<dbReference type="InterPro" id="IPR043519">
    <property type="entry name" value="NT_sf"/>
</dbReference>
<dbReference type="PANTHER" id="PTHR34822:SF1">
    <property type="entry name" value="GRPB FAMILY PROTEIN"/>
    <property type="match status" value="1"/>
</dbReference>
<proteinExistence type="predicted"/>
<keyword evidence="2" id="KW-1185">Reference proteome</keyword>
<dbReference type="PANTHER" id="PTHR34822">
    <property type="entry name" value="GRPB DOMAIN PROTEIN (AFU_ORTHOLOGUE AFUA_1G01530)"/>
    <property type="match status" value="1"/>
</dbReference>
<dbReference type="Gene3D" id="3.30.460.10">
    <property type="entry name" value="Beta Polymerase, domain 2"/>
    <property type="match status" value="1"/>
</dbReference>
<accession>A0ABW5RW62</accession>
<dbReference type="EMBL" id="JBHUMF010000031">
    <property type="protein sequence ID" value="MFD2681832.1"/>
    <property type="molecule type" value="Genomic_DNA"/>
</dbReference>
<comment type="caution">
    <text evidence="1">The sequence shown here is derived from an EMBL/GenBank/DDBJ whole genome shotgun (WGS) entry which is preliminary data.</text>
</comment>
<protein>
    <submittedName>
        <fullName evidence="1">GrpB family protein</fullName>
    </submittedName>
</protein>
<name>A0ABW5RW62_9BACI</name>
<evidence type="ECO:0000313" key="2">
    <source>
        <dbReference type="Proteomes" id="UP001597506"/>
    </source>
</evidence>
<dbReference type="Pfam" id="PF04229">
    <property type="entry name" value="GrpB"/>
    <property type="match status" value="1"/>
</dbReference>
<dbReference type="RefSeq" id="WP_071411977.1">
    <property type="nucleotide sequence ID" value="NZ_JBHUMF010000031.1"/>
</dbReference>
<dbReference type="Proteomes" id="UP001597506">
    <property type="component" value="Unassembled WGS sequence"/>
</dbReference>
<dbReference type="InterPro" id="IPR007344">
    <property type="entry name" value="GrpB/CoaE"/>
</dbReference>
<evidence type="ECO:0000313" key="1">
    <source>
        <dbReference type="EMBL" id="MFD2681832.1"/>
    </source>
</evidence>
<sequence length="171" mass="20199">MTKLLVNVSEYSEEWENQFEYERKRIMDVIGDKVARIEHIGSTAIKGLKAKAIIDIMVGVEELSTVPTFVAPLSEIEFEYVPKPEVTDRRFFRKGLWGKGTCHLHICEVHGREWMEKLLFRDYLRKHPQVAKEYALLKSELASKYKYDRPTYTQQKEPFIKDIIEKARENF</sequence>
<dbReference type="SUPFAM" id="SSF81301">
    <property type="entry name" value="Nucleotidyltransferase"/>
    <property type="match status" value="1"/>
</dbReference>
<reference evidence="2" key="1">
    <citation type="journal article" date="2019" name="Int. J. Syst. Evol. Microbiol.">
        <title>The Global Catalogue of Microorganisms (GCM) 10K type strain sequencing project: providing services to taxonomists for standard genome sequencing and annotation.</title>
        <authorList>
            <consortium name="The Broad Institute Genomics Platform"/>
            <consortium name="The Broad Institute Genome Sequencing Center for Infectious Disease"/>
            <person name="Wu L."/>
            <person name="Ma J."/>
        </authorList>
    </citation>
    <scope>NUCLEOTIDE SEQUENCE [LARGE SCALE GENOMIC DNA]</scope>
    <source>
        <strain evidence="2">KCTC 3913</strain>
    </source>
</reference>